<organism evidence="1 2">
    <name type="scientific">Botryotinia fuckeliana (strain T4)</name>
    <name type="common">Noble rot fungus</name>
    <name type="synonym">Botrytis cinerea</name>
    <dbReference type="NCBI Taxonomy" id="999810"/>
    <lineage>
        <taxon>Eukaryota</taxon>
        <taxon>Fungi</taxon>
        <taxon>Dikarya</taxon>
        <taxon>Ascomycota</taxon>
        <taxon>Pezizomycotina</taxon>
        <taxon>Leotiomycetes</taxon>
        <taxon>Helotiales</taxon>
        <taxon>Sclerotiniaceae</taxon>
        <taxon>Botrytis</taxon>
    </lineage>
</organism>
<proteinExistence type="predicted"/>
<protein>
    <submittedName>
        <fullName evidence="1">Uncharacterized protein</fullName>
    </submittedName>
</protein>
<dbReference type="InParanoid" id="G2YJ57"/>
<name>G2YJ57_BOTF4</name>
<accession>G2YJ57</accession>
<evidence type="ECO:0000313" key="1">
    <source>
        <dbReference type="EMBL" id="CCD51744.1"/>
    </source>
</evidence>
<reference evidence="2" key="1">
    <citation type="journal article" date="2011" name="PLoS Genet.">
        <title>Genomic analysis of the necrotrophic fungal pathogens Sclerotinia sclerotiorum and Botrytis cinerea.</title>
        <authorList>
            <person name="Amselem J."/>
            <person name="Cuomo C.A."/>
            <person name="van Kan J.A."/>
            <person name="Viaud M."/>
            <person name="Benito E.P."/>
            <person name="Couloux A."/>
            <person name="Coutinho P.M."/>
            <person name="de Vries R.P."/>
            <person name="Dyer P.S."/>
            <person name="Fillinger S."/>
            <person name="Fournier E."/>
            <person name="Gout L."/>
            <person name="Hahn M."/>
            <person name="Kohn L."/>
            <person name="Lapalu N."/>
            <person name="Plummer K.M."/>
            <person name="Pradier J.M."/>
            <person name="Quevillon E."/>
            <person name="Sharon A."/>
            <person name="Simon A."/>
            <person name="ten Have A."/>
            <person name="Tudzynski B."/>
            <person name="Tudzynski P."/>
            <person name="Wincker P."/>
            <person name="Andrew M."/>
            <person name="Anthouard V."/>
            <person name="Beever R.E."/>
            <person name="Beffa R."/>
            <person name="Benoit I."/>
            <person name="Bouzid O."/>
            <person name="Brault B."/>
            <person name="Chen Z."/>
            <person name="Choquer M."/>
            <person name="Collemare J."/>
            <person name="Cotton P."/>
            <person name="Danchin E.G."/>
            <person name="Da Silva C."/>
            <person name="Gautier A."/>
            <person name="Giraud C."/>
            <person name="Giraud T."/>
            <person name="Gonzalez C."/>
            <person name="Grossetete S."/>
            <person name="Guldener U."/>
            <person name="Henrissat B."/>
            <person name="Howlett B.J."/>
            <person name="Kodira C."/>
            <person name="Kretschmer M."/>
            <person name="Lappartient A."/>
            <person name="Leroch M."/>
            <person name="Levis C."/>
            <person name="Mauceli E."/>
            <person name="Neuveglise C."/>
            <person name="Oeser B."/>
            <person name="Pearson M."/>
            <person name="Poulain J."/>
            <person name="Poussereau N."/>
            <person name="Quesneville H."/>
            <person name="Rascle C."/>
            <person name="Schumacher J."/>
            <person name="Segurens B."/>
            <person name="Sexton A."/>
            <person name="Silva E."/>
            <person name="Sirven C."/>
            <person name="Soanes D.M."/>
            <person name="Talbot N.J."/>
            <person name="Templeton M."/>
            <person name="Yandava C."/>
            <person name="Yarden O."/>
            <person name="Zeng Q."/>
            <person name="Rollins J.A."/>
            <person name="Lebrun M.H."/>
            <person name="Dickman M."/>
        </authorList>
    </citation>
    <scope>NUCLEOTIDE SEQUENCE [LARGE SCALE GENOMIC DNA]</scope>
    <source>
        <strain evidence="2">T4</strain>
    </source>
</reference>
<sequence>MPTLLNSRLGYLFSTIPRKLPPFASAPVQVSLVIIPPQVKQHRISMCVTHF</sequence>
<dbReference type="AlphaFoldDB" id="G2YJ57"/>
<evidence type="ECO:0000313" key="2">
    <source>
        <dbReference type="Proteomes" id="UP000008177"/>
    </source>
</evidence>
<dbReference type="EMBL" id="FQ790337">
    <property type="protein sequence ID" value="CCD51744.1"/>
    <property type="molecule type" value="Genomic_DNA"/>
</dbReference>
<gene>
    <name evidence="1" type="ORF">BofuT4_uP020500.1</name>
</gene>
<dbReference type="HOGENOM" id="CLU_3106107_0_0_1"/>
<dbReference type="Proteomes" id="UP000008177">
    <property type="component" value="Unplaced contigs"/>
</dbReference>